<sequence length="325" mass="35428">MASHSLTNKAILLRQLIAKTDNKVCFDCGSKDPTWASITYGIFLCMDRSSAHRNLGVHISFVRSTIVGSWSGEELKTMMLGGNNRAQGFFKQYGWTNGGNIEAKYTSTAADSYRQILAKEVAQDMAEETTTEASNAAKEELPIHEATSSPKASYSVVPSTFTKPICGKRTGTTGGLRARKLTTNIKMQDSFLLSLSGAGGCTLVLSHVPPPKKSLSLSKVLISRLKNRMKQERSFQTPSPYPLESRFTLEKLSERLKTLGSVVIGGLKGGIFPKKPEYSEKTSTVLHIRSISIENLDNDLASGLANNGNASTVHKVIARRPLLEK</sequence>
<dbReference type="PANTHER" id="PTHR45686">
    <property type="entry name" value="ADP-RIBOSYLATION FACTOR GTPASE ACTIVATING PROTEIN 3, ISOFORM H-RELATED"/>
    <property type="match status" value="1"/>
</dbReference>
<accession>A0A565ATU1</accession>
<comment type="caution">
    <text evidence="8">The sequence shown here is derived from an EMBL/GenBank/DDBJ whole genome shotgun (WGS) entry which is preliminary data.</text>
</comment>
<dbReference type="GO" id="GO:0005096">
    <property type="term" value="F:GTPase activator activity"/>
    <property type="evidence" value="ECO:0007669"/>
    <property type="project" value="UniProtKB-KW"/>
</dbReference>
<dbReference type="SUPFAM" id="SSF57863">
    <property type="entry name" value="ArfGap/RecO-like zinc finger"/>
    <property type="match status" value="1"/>
</dbReference>
<organism evidence="8 9">
    <name type="scientific">Arabis nemorensis</name>
    <dbReference type="NCBI Taxonomy" id="586526"/>
    <lineage>
        <taxon>Eukaryota</taxon>
        <taxon>Viridiplantae</taxon>
        <taxon>Streptophyta</taxon>
        <taxon>Embryophyta</taxon>
        <taxon>Tracheophyta</taxon>
        <taxon>Spermatophyta</taxon>
        <taxon>Magnoliopsida</taxon>
        <taxon>eudicotyledons</taxon>
        <taxon>Gunneridae</taxon>
        <taxon>Pentapetalae</taxon>
        <taxon>rosids</taxon>
        <taxon>malvids</taxon>
        <taxon>Brassicales</taxon>
        <taxon>Brassicaceae</taxon>
        <taxon>Arabideae</taxon>
        <taxon>Arabis</taxon>
    </lineage>
</organism>
<dbReference type="InterPro" id="IPR001164">
    <property type="entry name" value="ArfGAP_dom"/>
</dbReference>
<gene>
    <name evidence="8" type="ORF">ANE_LOCUS3217</name>
</gene>
<evidence type="ECO:0000256" key="5">
    <source>
        <dbReference type="PROSITE-ProRule" id="PRU00288"/>
    </source>
</evidence>
<dbReference type="PROSITE" id="PS50115">
    <property type="entry name" value="ARFGAP"/>
    <property type="match status" value="1"/>
</dbReference>
<reference evidence="8" key="1">
    <citation type="submission" date="2019-07" db="EMBL/GenBank/DDBJ databases">
        <authorList>
            <person name="Dittberner H."/>
        </authorList>
    </citation>
    <scope>NUCLEOTIDE SEQUENCE [LARGE SCALE GENOMIC DNA]</scope>
</reference>
<keyword evidence="2" id="KW-0479">Metal-binding</keyword>
<dbReference type="PRINTS" id="PR00405">
    <property type="entry name" value="REVINTRACTNG"/>
</dbReference>
<dbReference type="PANTHER" id="PTHR45686:SF11">
    <property type="entry name" value="ADP-RIBOSYLATION FACTOR GTPASE-ACTIVATING PROTEIN AGD8-RELATED"/>
    <property type="match status" value="1"/>
</dbReference>
<dbReference type="CDD" id="cd08831">
    <property type="entry name" value="ArfGap_ArfGap2_3_like"/>
    <property type="match status" value="1"/>
</dbReference>
<proteinExistence type="predicted"/>
<dbReference type="GO" id="GO:0000139">
    <property type="term" value="C:Golgi membrane"/>
    <property type="evidence" value="ECO:0007669"/>
    <property type="project" value="GOC"/>
</dbReference>
<dbReference type="AlphaFoldDB" id="A0A565ATU1"/>
<evidence type="ECO:0000313" key="9">
    <source>
        <dbReference type="Proteomes" id="UP000489600"/>
    </source>
</evidence>
<dbReference type="Gene3D" id="1.10.220.150">
    <property type="entry name" value="Arf GTPase activating protein"/>
    <property type="match status" value="1"/>
</dbReference>
<keyword evidence="1" id="KW-0343">GTPase activation</keyword>
<dbReference type="InterPro" id="IPR037278">
    <property type="entry name" value="ARFGAP/RecO"/>
</dbReference>
<dbReference type="Pfam" id="PF01412">
    <property type="entry name" value="ArfGap"/>
    <property type="match status" value="1"/>
</dbReference>
<evidence type="ECO:0000256" key="1">
    <source>
        <dbReference type="ARBA" id="ARBA00022468"/>
    </source>
</evidence>
<dbReference type="Proteomes" id="UP000489600">
    <property type="component" value="Unassembled WGS sequence"/>
</dbReference>
<dbReference type="EMBL" id="CABITT030000001">
    <property type="protein sequence ID" value="VVA92772.1"/>
    <property type="molecule type" value="Genomic_DNA"/>
</dbReference>
<feature type="domain" description="Arf-GAP" evidence="7">
    <location>
        <begin position="10"/>
        <end position="128"/>
    </location>
</feature>
<keyword evidence="3 5" id="KW-0863">Zinc-finger</keyword>
<protein>
    <recommendedName>
        <fullName evidence="7">Arf-GAP domain-containing protein</fullName>
    </recommendedName>
</protein>
<keyword evidence="9" id="KW-1185">Reference proteome</keyword>
<feature type="region of interest" description="Disordered" evidence="6">
    <location>
        <begin position="127"/>
        <end position="149"/>
    </location>
</feature>
<evidence type="ECO:0000256" key="6">
    <source>
        <dbReference type="SAM" id="MobiDB-lite"/>
    </source>
</evidence>
<dbReference type="SMART" id="SM00105">
    <property type="entry name" value="ArfGap"/>
    <property type="match status" value="1"/>
</dbReference>
<evidence type="ECO:0000256" key="4">
    <source>
        <dbReference type="ARBA" id="ARBA00022833"/>
    </source>
</evidence>
<evidence type="ECO:0000256" key="3">
    <source>
        <dbReference type="ARBA" id="ARBA00022771"/>
    </source>
</evidence>
<dbReference type="GO" id="GO:0008270">
    <property type="term" value="F:zinc ion binding"/>
    <property type="evidence" value="ECO:0007669"/>
    <property type="project" value="UniProtKB-KW"/>
</dbReference>
<keyword evidence="4" id="KW-0862">Zinc</keyword>
<dbReference type="OrthoDB" id="983479at2759"/>
<evidence type="ECO:0000259" key="7">
    <source>
        <dbReference type="PROSITE" id="PS50115"/>
    </source>
</evidence>
<evidence type="ECO:0000256" key="2">
    <source>
        <dbReference type="ARBA" id="ARBA00022723"/>
    </source>
</evidence>
<dbReference type="GO" id="GO:0048205">
    <property type="term" value="P:COPI coating of Golgi vesicle"/>
    <property type="evidence" value="ECO:0007669"/>
    <property type="project" value="TreeGrafter"/>
</dbReference>
<dbReference type="InterPro" id="IPR038508">
    <property type="entry name" value="ArfGAP_dom_sf"/>
</dbReference>
<name>A0A565ATU1_9BRAS</name>
<evidence type="ECO:0000313" key="8">
    <source>
        <dbReference type="EMBL" id="VVA92772.1"/>
    </source>
</evidence>